<dbReference type="Proteomes" id="UP000238348">
    <property type="component" value="Chromosome"/>
</dbReference>
<proteinExistence type="predicted"/>
<dbReference type="AlphaFoldDB" id="A0A2L0EW21"/>
<feature type="region of interest" description="Disordered" evidence="1">
    <location>
        <begin position="193"/>
        <end position="220"/>
    </location>
</feature>
<evidence type="ECO:0000313" key="3">
    <source>
        <dbReference type="Proteomes" id="UP000238348"/>
    </source>
</evidence>
<evidence type="ECO:0000256" key="1">
    <source>
        <dbReference type="SAM" id="MobiDB-lite"/>
    </source>
</evidence>
<feature type="compositionally biased region" description="Basic residues" evidence="1">
    <location>
        <begin position="211"/>
        <end position="220"/>
    </location>
</feature>
<dbReference type="EMBL" id="CP012673">
    <property type="protein sequence ID" value="AUX43455.1"/>
    <property type="molecule type" value="Genomic_DNA"/>
</dbReference>
<accession>A0A2L0EW21</accession>
<sequence length="220" mass="24734">MRNALVAAMFAVLIMSCGSREPAPARSPQPAESPPRVFVEAMLIDMHPDDVTRLAGKSFEEIATDRGVRVLSAMHVLATDNVSADVEIRRGEHLLPPQHAPSPEIELRQDAHDVRFEVRPRLVEGDAVLLRVVLELDGWPTHLPHLFISSVIVRNRQFVPFRTDFPARDGRLVVLLVKPEILRDQEGWRRFLERRKTRPRDAGPASPSSRGHGRTHPQTG</sequence>
<organism evidence="2 3">
    <name type="scientific">Sorangium cellulosum</name>
    <name type="common">Polyangium cellulosum</name>
    <dbReference type="NCBI Taxonomy" id="56"/>
    <lineage>
        <taxon>Bacteria</taxon>
        <taxon>Pseudomonadati</taxon>
        <taxon>Myxococcota</taxon>
        <taxon>Polyangia</taxon>
        <taxon>Polyangiales</taxon>
        <taxon>Polyangiaceae</taxon>
        <taxon>Sorangium</taxon>
    </lineage>
</organism>
<dbReference type="PROSITE" id="PS51257">
    <property type="entry name" value="PROKAR_LIPOPROTEIN"/>
    <property type="match status" value="1"/>
</dbReference>
<name>A0A2L0EW21_SORCE</name>
<reference evidence="2 3" key="1">
    <citation type="submission" date="2015-09" db="EMBL/GenBank/DDBJ databases">
        <title>Sorangium comparison.</title>
        <authorList>
            <person name="Zaburannyi N."/>
            <person name="Bunk B."/>
            <person name="Overmann J."/>
            <person name="Mueller R."/>
        </authorList>
    </citation>
    <scope>NUCLEOTIDE SEQUENCE [LARGE SCALE GENOMIC DNA]</scope>
    <source>
        <strain evidence="2 3">So ce26</strain>
    </source>
</reference>
<gene>
    <name evidence="2" type="ORF">SOCE26_049030</name>
</gene>
<protein>
    <submittedName>
        <fullName evidence="2">Uncharacterized protein</fullName>
    </submittedName>
</protein>
<evidence type="ECO:0000313" key="2">
    <source>
        <dbReference type="EMBL" id="AUX43455.1"/>
    </source>
</evidence>